<comment type="caution">
    <text evidence="5">The sequence shown here is derived from an EMBL/GenBank/DDBJ whole genome shotgun (WGS) entry which is preliminary data.</text>
</comment>
<keyword evidence="3" id="KW-0804">Transcription</keyword>
<dbReference type="CDD" id="cd06286">
    <property type="entry name" value="PBP1_CcpB-like"/>
    <property type="match status" value="1"/>
</dbReference>
<accession>A0ABU8HE50</accession>
<proteinExistence type="predicted"/>
<dbReference type="PROSITE" id="PS00356">
    <property type="entry name" value="HTH_LACI_1"/>
    <property type="match status" value="1"/>
</dbReference>
<dbReference type="InterPro" id="IPR010982">
    <property type="entry name" value="Lambda_DNA-bd_dom_sf"/>
</dbReference>
<name>A0ABU8HE50_9BACI</name>
<evidence type="ECO:0000259" key="4">
    <source>
        <dbReference type="PROSITE" id="PS50932"/>
    </source>
</evidence>
<dbReference type="Pfam" id="PF00356">
    <property type="entry name" value="LacI"/>
    <property type="match status" value="1"/>
</dbReference>
<dbReference type="Pfam" id="PF13377">
    <property type="entry name" value="Peripla_BP_3"/>
    <property type="match status" value="1"/>
</dbReference>
<evidence type="ECO:0000256" key="3">
    <source>
        <dbReference type="ARBA" id="ARBA00023163"/>
    </source>
</evidence>
<keyword evidence="2 5" id="KW-0238">DNA-binding</keyword>
<keyword evidence="1" id="KW-0805">Transcription regulation</keyword>
<dbReference type="PANTHER" id="PTHR30146">
    <property type="entry name" value="LACI-RELATED TRANSCRIPTIONAL REPRESSOR"/>
    <property type="match status" value="1"/>
</dbReference>
<dbReference type="PANTHER" id="PTHR30146:SF136">
    <property type="entry name" value="NTD BIOSYNTHESIS OPERON REGULATOR NTDR"/>
    <property type="match status" value="1"/>
</dbReference>
<organism evidence="5 6">
    <name type="scientific">Bacillus spongiae</name>
    <dbReference type="NCBI Taxonomy" id="2683610"/>
    <lineage>
        <taxon>Bacteria</taxon>
        <taxon>Bacillati</taxon>
        <taxon>Bacillota</taxon>
        <taxon>Bacilli</taxon>
        <taxon>Bacillales</taxon>
        <taxon>Bacillaceae</taxon>
        <taxon>Bacillus</taxon>
    </lineage>
</organism>
<sequence length="324" mass="36976">MSNITEIAKRANVSRTTVSRVLNHHPYVKHDKREAVFQAMKELHYVPNLNAINLSRGRTNVLGVIVPKISHPFFSSLIEGIGEECHQFDYSLLVYQSNNDPKKELQFFDKLKHQQIDGLILGSSVLPTATVDHFAQYLNVVSCENSNSNILPRVYVNHGHGIQLAIDHLRERGHQKMGLCIGNPQSGVGVTRRESFFHFQELYELNWQEEWYFSEQYTIDHGREIARNLIEQKERPTAMIVGSDQVAAGLYYELANQELRIPEDLAIVGFDNQPIAQITELTTIQQPVKELGKKAVFLLNNLIHKQIVPLSNLFDLQLIARKST</sequence>
<dbReference type="RefSeq" id="WP_336586873.1">
    <property type="nucleotide sequence ID" value="NZ_JBBAXC010000007.1"/>
</dbReference>
<dbReference type="Gene3D" id="1.10.260.40">
    <property type="entry name" value="lambda repressor-like DNA-binding domains"/>
    <property type="match status" value="1"/>
</dbReference>
<feature type="domain" description="HTH lacI-type" evidence="4">
    <location>
        <begin position="2"/>
        <end position="56"/>
    </location>
</feature>
<reference evidence="5 6" key="1">
    <citation type="journal article" date="2018" name="J. Microbiol.">
        <title>Bacillus spongiae sp. nov., isolated from sponge of Jeju Island.</title>
        <authorList>
            <person name="Lee G.E."/>
            <person name="Im W.T."/>
            <person name="Park J.S."/>
        </authorList>
    </citation>
    <scope>NUCLEOTIDE SEQUENCE [LARGE SCALE GENOMIC DNA]</scope>
    <source>
        <strain evidence="5 6">135PIL107-10</strain>
    </source>
</reference>
<evidence type="ECO:0000313" key="6">
    <source>
        <dbReference type="Proteomes" id="UP001312865"/>
    </source>
</evidence>
<protein>
    <submittedName>
        <fullName evidence="5">LacI family DNA-binding transcriptional regulator</fullName>
    </submittedName>
</protein>
<dbReference type="Gene3D" id="3.40.50.2300">
    <property type="match status" value="2"/>
</dbReference>
<dbReference type="SMART" id="SM00354">
    <property type="entry name" value="HTH_LACI"/>
    <property type="match status" value="1"/>
</dbReference>
<dbReference type="Proteomes" id="UP001312865">
    <property type="component" value="Unassembled WGS sequence"/>
</dbReference>
<dbReference type="SUPFAM" id="SSF47413">
    <property type="entry name" value="lambda repressor-like DNA-binding domains"/>
    <property type="match status" value="1"/>
</dbReference>
<gene>
    <name evidence="5" type="ORF">WAK64_10250</name>
</gene>
<dbReference type="SUPFAM" id="SSF53822">
    <property type="entry name" value="Periplasmic binding protein-like I"/>
    <property type="match status" value="1"/>
</dbReference>
<dbReference type="InterPro" id="IPR046335">
    <property type="entry name" value="LacI/GalR-like_sensor"/>
</dbReference>
<dbReference type="EMBL" id="JBBAXC010000007">
    <property type="protein sequence ID" value="MEI5907437.1"/>
    <property type="molecule type" value="Genomic_DNA"/>
</dbReference>
<dbReference type="PROSITE" id="PS50932">
    <property type="entry name" value="HTH_LACI_2"/>
    <property type="match status" value="1"/>
</dbReference>
<dbReference type="InterPro" id="IPR028082">
    <property type="entry name" value="Peripla_BP_I"/>
</dbReference>
<keyword evidence="6" id="KW-1185">Reference proteome</keyword>
<evidence type="ECO:0000313" key="5">
    <source>
        <dbReference type="EMBL" id="MEI5907437.1"/>
    </source>
</evidence>
<dbReference type="GO" id="GO:0003677">
    <property type="term" value="F:DNA binding"/>
    <property type="evidence" value="ECO:0007669"/>
    <property type="project" value="UniProtKB-KW"/>
</dbReference>
<dbReference type="InterPro" id="IPR000843">
    <property type="entry name" value="HTH_LacI"/>
</dbReference>
<dbReference type="CDD" id="cd01392">
    <property type="entry name" value="HTH_LacI"/>
    <property type="match status" value="1"/>
</dbReference>
<evidence type="ECO:0000256" key="2">
    <source>
        <dbReference type="ARBA" id="ARBA00023125"/>
    </source>
</evidence>
<evidence type="ECO:0000256" key="1">
    <source>
        <dbReference type="ARBA" id="ARBA00023015"/>
    </source>
</evidence>